<protein>
    <submittedName>
        <fullName evidence="1">Uncharacterized protein</fullName>
    </submittedName>
</protein>
<reference evidence="1" key="1">
    <citation type="submission" date="2018-05" db="EMBL/GenBank/DDBJ databases">
        <authorList>
            <person name="Lanie J.A."/>
            <person name="Ng W.-L."/>
            <person name="Kazmierczak K.M."/>
            <person name="Andrzejewski T.M."/>
            <person name="Davidsen T.M."/>
            <person name="Wayne K.J."/>
            <person name="Tettelin H."/>
            <person name="Glass J.I."/>
            <person name="Rusch D."/>
            <person name="Podicherti R."/>
            <person name="Tsui H.-C.T."/>
            <person name="Winkler M.E."/>
        </authorList>
    </citation>
    <scope>NUCLEOTIDE SEQUENCE</scope>
</reference>
<organism evidence="1">
    <name type="scientific">marine metagenome</name>
    <dbReference type="NCBI Taxonomy" id="408172"/>
    <lineage>
        <taxon>unclassified sequences</taxon>
        <taxon>metagenomes</taxon>
        <taxon>ecological metagenomes</taxon>
    </lineage>
</organism>
<proteinExistence type="predicted"/>
<gene>
    <name evidence="1" type="ORF">METZ01_LOCUS23691</name>
</gene>
<dbReference type="AlphaFoldDB" id="A0A381PXW6"/>
<accession>A0A381PXW6</accession>
<name>A0A381PXW6_9ZZZZ</name>
<sequence>MEENLNSIAEYRLIPEFINNFSGDRKAWLAQAIVNILIADKQVSIGGKKIFQRCDNDF</sequence>
<evidence type="ECO:0000313" key="1">
    <source>
        <dbReference type="EMBL" id="SUZ70837.1"/>
    </source>
</evidence>
<dbReference type="EMBL" id="UINC01001103">
    <property type="protein sequence ID" value="SUZ70837.1"/>
    <property type="molecule type" value="Genomic_DNA"/>
</dbReference>